<keyword evidence="2" id="KW-1185">Reference proteome</keyword>
<dbReference type="RefSeq" id="XP_013415702.1">
    <property type="nucleotide sequence ID" value="XM_013560248.1"/>
</dbReference>
<organism evidence="2 5">
    <name type="scientific">Lingula anatina</name>
    <name type="common">Brachiopod</name>
    <name type="synonym">Lingula unguis</name>
    <dbReference type="NCBI Taxonomy" id="7574"/>
    <lineage>
        <taxon>Eukaryota</taxon>
        <taxon>Metazoa</taxon>
        <taxon>Spiralia</taxon>
        <taxon>Lophotrochozoa</taxon>
        <taxon>Brachiopoda</taxon>
        <taxon>Linguliformea</taxon>
        <taxon>Lingulata</taxon>
        <taxon>Lingulida</taxon>
        <taxon>Linguloidea</taxon>
        <taxon>Lingulidae</taxon>
        <taxon>Lingula</taxon>
    </lineage>
</organism>
<feature type="region of interest" description="Disordered" evidence="1">
    <location>
        <begin position="212"/>
        <end position="385"/>
    </location>
</feature>
<feature type="region of interest" description="Disordered" evidence="1">
    <location>
        <begin position="738"/>
        <end position="793"/>
    </location>
</feature>
<feature type="region of interest" description="Disordered" evidence="1">
    <location>
        <begin position="409"/>
        <end position="654"/>
    </location>
</feature>
<feature type="region of interest" description="Disordered" evidence="1">
    <location>
        <begin position="1028"/>
        <end position="1048"/>
    </location>
</feature>
<feature type="region of interest" description="Disordered" evidence="1">
    <location>
        <begin position="1084"/>
        <end position="1119"/>
    </location>
</feature>
<feature type="compositionally biased region" description="Low complexity" evidence="1">
    <location>
        <begin position="811"/>
        <end position="824"/>
    </location>
</feature>
<feature type="region of interest" description="Disordered" evidence="1">
    <location>
        <begin position="133"/>
        <end position="155"/>
    </location>
</feature>
<dbReference type="PANTHER" id="PTHR35079:SF1">
    <property type="entry name" value="LUNG ADENOMA SUSCEPTIBILITY PROTEIN 2"/>
    <property type="match status" value="1"/>
</dbReference>
<dbReference type="STRING" id="7574.A0A1S3JZJ4"/>
<evidence type="ECO:0000313" key="6">
    <source>
        <dbReference type="RefSeq" id="XP_013415704.1"/>
    </source>
</evidence>
<feature type="region of interest" description="Disordered" evidence="1">
    <location>
        <begin position="667"/>
        <end position="725"/>
    </location>
</feature>
<accession>A0A1S3JZJ4</accession>
<feature type="compositionally biased region" description="Basic residues" evidence="1">
    <location>
        <begin position="251"/>
        <end position="261"/>
    </location>
</feature>
<evidence type="ECO:0000313" key="5">
    <source>
        <dbReference type="RefSeq" id="XP_013415702.1"/>
    </source>
</evidence>
<evidence type="ECO:0000313" key="2">
    <source>
        <dbReference type="Proteomes" id="UP000085678"/>
    </source>
</evidence>
<feature type="compositionally biased region" description="Polar residues" evidence="1">
    <location>
        <begin position="825"/>
        <end position="859"/>
    </location>
</feature>
<sequence>MSLPLRLEGHPFYTGSGAKSLNMGDLRTPTVDYQGKIFTSASDALQAYIEDFEGKSPKVKYERQVNNLLLPPTVLSQTVNRSLETGIRHTRDEKRLYDMKRMVDESFEKIVKEEEKIRQVKEALTQSAKVIHEVSADRHSSDSTSSEVDMSNIPSDLDSLSTDMLVSIPPLTSSRHIRHKTHKKHVYSYRTNYQKNDDPRVLTLQDLGHNRIDQGSIGHTIQRTDNKESRQGHSRQNFEGERSGSRDGVRNRKPVVSHKYHTTSPDPSPESIDTKGKHPLPYDSHDRSQTIPLNNFKEQYYQHKKSARHETHRGHVHESAYQEPTQQARASLRPKSDHPKTKGGRPPPSWITDVPEFPVNADFKVGRSFPPPGGRPPPSWITDVPDHTEITVTGYRRKLRLLRKSKEDEIYPTSGKRPSKLPAEYELPGSPPGVGPLGFRSPNFSEGGRPPPSWITEVPEHPFISEGPSVTARQADDDSEERSPLAGGRPPPSWITNVTDTQSYLASNGNNIGKIKDMDKNRVRETAKDSFSFSDLEEGGSLPEDRLPSSLNPDVPDKDRHTLATRSSSKPTSTDYKPPEAFKPPPSWITDVSDPPAPVPTKGGRSAPSWITDVSEPTRAPAPAQGGRPAPSWITDVPETEQMQHPNAWHPPPSWITEVPTILYDLSPQQSAQTLQDKEVKSSSRWLTDDTSEDTAVPSKEEDGLMSSYGTIQLRGREGMATESTQVSRYTSIGQGNHTAEVSLKGKPPPSWIGELEYPGRSLQANQHKGKGAGEQPTTGYKKKYTQRELNKDYDFPSEKYLTDWSKYTQGSSSTSAGVPSSVTLPTTHSFSSTTTQGGNAYTFGRQWSSGHPMPQQQTYKRRYPNSASSDGSDSSTGVYRVSKATAPLDVLEKQGASRSQSSSSSGRKENSPGGPGEVKQGCYVDSPQTDVVLEGDRSWERLPVPFKAPKYVEERTGSEGQTSVKRGRIMDKFLQDCLNDEQTSTSPRLTGQNTPGSMEALKTILFKMQSMATTPEDVEEEVEEHCDKENSSSLMKTAGTGKTQSSPVKIQDITSIKLNMEVTGEPGTKSLERAMVHLSRLQSIVQVSDNTTASTSTKKPFKSNDTNQSTSSNTEDGT</sequence>
<feature type="compositionally biased region" description="Low complexity" evidence="1">
    <location>
        <begin position="867"/>
        <end position="876"/>
    </location>
</feature>
<reference evidence="3 4" key="1">
    <citation type="submission" date="2025-04" db="UniProtKB">
        <authorList>
            <consortium name="RefSeq"/>
        </authorList>
    </citation>
    <scope>IDENTIFICATION</scope>
    <source>
        <tissue evidence="3 4">Gonads</tissue>
    </source>
</reference>
<evidence type="ECO:0000313" key="3">
    <source>
        <dbReference type="RefSeq" id="XP_013415700.1"/>
    </source>
</evidence>
<feature type="compositionally biased region" description="Low complexity" evidence="1">
    <location>
        <begin position="894"/>
        <end position="906"/>
    </location>
</feature>
<feature type="region of interest" description="Disordered" evidence="1">
    <location>
        <begin position="808"/>
        <end position="924"/>
    </location>
</feature>
<feature type="compositionally biased region" description="Basic and acidic residues" evidence="1">
    <location>
        <begin position="514"/>
        <end position="528"/>
    </location>
</feature>
<feature type="compositionally biased region" description="Basic residues" evidence="1">
    <location>
        <begin position="302"/>
        <end position="315"/>
    </location>
</feature>
<dbReference type="RefSeq" id="XP_013415701.1">
    <property type="nucleotide sequence ID" value="XM_013560247.1"/>
</dbReference>
<dbReference type="AlphaFoldDB" id="A0A1S3JZJ4"/>
<feature type="compositionally biased region" description="Basic and acidic residues" evidence="1">
    <location>
        <begin position="222"/>
        <end position="250"/>
    </location>
</feature>
<feature type="compositionally biased region" description="Polar residues" evidence="1">
    <location>
        <begin position="1084"/>
        <end position="1099"/>
    </location>
</feature>
<evidence type="ECO:0000256" key="1">
    <source>
        <dbReference type="SAM" id="MobiDB-lite"/>
    </source>
</evidence>
<feature type="compositionally biased region" description="Low complexity" evidence="1">
    <location>
        <begin position="1104"/>
        <end position="1119"/>
    </location>
</feature>
<feature type="compositionally biased region" description="Polar residues" evidence="1">
    <location>
        <begin position="494"/>
        <end position="511"/>
    </location>
</feature>
<feature type="compositionally biased region" description="Pro residues" evidence="1">
    <location>
        <begin position="369"/>
        <end position="379"/>
    </location>
</feature>
<feature type="compositionally biased region" description="Polar residues" evidence="1">
    <location>
        <begin position="564"/>
        <end position="575"/>
    </location>
</feature>
<name>A0A1S3JZJ4_LINAN</name>
<protein>
    <submittedName>
        <fullName evidence="3 4">Uncharacterized protein LOC106177472 isoform X1</fullName>
    </submittedName>
</protein>
<gene>
    <name evidence="3 4 5 6" type="primary">LOC106177472</name>
</gene>
<feature type="compositionally biased region" description="Low complexity" evidence="1">
    <location>
        <begin position="142"/>
        <end position="151"/>
    </location>
</feature>
<feature type="compositionally biased region" description="Polar residues" evidence="1">
    <location>
        <begin position="1032"/>
        <end position="1048"/>
    </location>
</feature>
<dbReference type="OrthoDB" id="9934714at2759"/>
<dbReference type="KEGG" id="lak:106177472"/>
<dbReference type="GeneID" id="106177472"/>
<evidence type="ECO:0000313" key="4">
    <source>
        <dbReference type="RefSeq" id="XP_013415701.1"/>
    </source>
</evidence>
<proteinExistence type="predicted"/>
<dbReference type="PANTHER" id="PTHR35079">
    <property type="entry name" value="LUNG ADENOMA SUSCEPTIBILITY PROTEIN 2"/>
    <property type="match status" value="1"/>
</dbReference>
<dbReference type="RefSeq" id="XP_013415704.1">
    <property type="nucleotide sequence ID" value="XM_013560250.1"/>
</dbReference>
<feature type="compositionally biased region" description="Low complexity" evidence="1">
    <location>
        <begin position="619"/>
        <end position="631"/>
    </location>
</feature>
<dbReference type="Proteomes" id="UP000085678">
    <property type="component" value="Unplaced"/>
</dbReference>
<dbReference type="InterPro" id="IPR052679">
    <property type="entry name" value="Cell_Prolif_Regulator"/>
</dbReference>
<dbReference type="RefSeq" id="XP_013415700.1">
    <property type="nucleotide sequence ID" value="XM_013560246.1"/>
</dbReference>